<dbReference type="PANTHER" id="PTHR21666:SF285">
    <property type="entry name" value="M23 FAMILY METALLOPEPTIDASE"/>
    <property type="match status" value="1"/>
</dbReference>
<dbReference type="Proteomes" id="UP000308054">
    <property type="component" value="Unassembled WGS sequence"/>
</dbReference>
<dbReference type="InterPro" id="IPR011055">
    <property type="entry name" value="Dup_hybrid_motif"/>
</dbReference>
<gene>
    <name evidence="2" type="ORF">E5163_10890</name>
</gene>
<name>A0A4S2GZE9_9PROT</name>
<evidence type="ECO:0000313" key="2">
    <source>
        <dbReference type="EMBL" id="TGY88321.1"/>
    </source>
</evidence>
<dbReference type="EMBL" id="SRXW01000003">
    <property type="protein sequence ID" value="TGY88321.1"/>
    <property type="molecule type" value="Genomic_DNA"/>
</dbReference>
<dbReference type="SUPFAM" id="SSF51261">
    <property type="entry name" value="Duplicated hybrid motif"/>
    <property type="match status" value="1"/>
</dbReference>
<dbReference type="InterPro" id="IPR050570">
    <property type="entry name" value="Cell_wall_metabolism_enzyme"/>
</dbReference>
<dbReference type="CDD" id="cd12797">
    <property type="entry name" value="M23_peptidase"/>
    <property type="match status" value="1"/>
</dbReference>
<dbReference type="PANTHER" id="PTHR21666">
    <property type="entry name" value="PEPTIDASE-RELATED"/>
    <property type="match status" value="1"/>
</dbReference>
<dbReference type="Pfam" id="PF01551">
    <property type="entry name" value="Peptidase_M23"/>
    <property type="match status" value="1"/>
</dbReference>
<dbReference type="GO" id="GO:0004222">
    <property type="term" value="F:metalloendopeptidase activity"/>
    <property type="evidence" value="ECO:0007669"/>
    <property type="project" value="TreeGrafter"/>
</dbReference>
<comment type="caution">
    <text evidence="2">The sequence shown here is derived from an EMBL/GenBank/DDBJ whole genome shotgun (WGS) entry which is preliminary data.</text>
</comment>
<accession>A0A4S2GZE9</accession>
<evidence type="ECO:0000313" key="3">
    <source>
        <dbReference type="Proteomes" id="UP000308054"/>
    </source>
</evidence>
<evidence type="ECO:0000259" key="1">
    <source>
        <dbReference type="Pfam" id="PF01551"/>
    </source>
</evidence>
<keyword evidence="3" id="KW-1185">Reference proteome</keyword>
<dbReference type="FunFam" id="2.70.70.10:FF:000019">
    <property type="entry name" value="M23 family peptidase"/>
    <property type="match status" value="1"/>
</dbReference>
<reference evidence="2 3" key="1">
    <citation type="journal article" date="2017" name="Int. J. Syst. Evol. Microbiol.">
        <title>Marinicauda algicola sp. nov., isolated from a marine red alga Rhodosorus marinus.</title>
        <authorList>
            <person name="Jeong S.E."/>
            <person name="Jeon S.H."/>
            <person name="Chun B.H."/>
            <person name="Kim D.W."/>
            <person name="Jeon C.O."/>
        </authorList>
    </citation>
    <scope>NUCLEOTIDE SEQUENCE [LARGE SCALE GENOMIC DNA]</scope>
    <source>
        <strain evidence="2 3">JCM 31718</strain>
    </source>
</reference>
<proteinExistence type="predicted"/>
<dbReference type="RefSeq" id="WP_135996167.1">
    <property type="nucleotide sequence ID" value="NZ_CP071057.1"/>
</dbReference>
<sequence>MIALAAALALQGAPDATAIPADLPEPPIVCAGEHIQGAMLVCRTVPGAEVSLGDITVTASETGHVVLGHDRDAPPETTLSVRLDPQMRYEETVSVTQREYEIQRIEGVPPEYVTPPPETLERIRREGAQKAQAYTSRWGGQGFLSDFVMPAEGVITGVYGSQRFYNGEPRRPHYGLDVAAETGTDVIAPAPGVVTLAEPDMYFEGGLIFIDHGQGFTSGFLHLSGVSVEAGDIVEQGDVIGEIGAGGRATGAHLDWRIKWHDRYIDPALVLQVDPEAVR</sequence>
<dbReference type="OrthoDB" id="9815245at2"/>
<dbReference type="Gene3D" id="2.70.70.10">
    <property type="entry name" value="Glucose Permease (Domain IIA)"/>
    <property type="match status" value="1"/>
</dbReference>
<organism evidence="2 3">
    <name type="scientific">Marinicauda algicola</name>
    <dbReference type="NCBI Taxonomy" id="2029849"/>
    <lineage>
        <taxon>Bacteria</taxon>
        <taxon>Pseudomonadati</taxon>
        <taxon>Pseudomonadota</taxon>
        <taxon>Alphaproteobacteria</taxon>
        <taxon>Maricaulales</taxon>
        <taxon>Maricaulaceae</taxon>
        <taxon>Marinicauda</taxon>
    </lineage>
</organism>
<dbReference type="AlphaFoldDB" id="A0A4S2GZE9"/>
<dbReference type="InterPro" id="IPR016047">
    <property type="entry name" value="M23ase_b-sheet_dom"/>
</dbReference>
<protein>
    <submittedName>
        <fullName evidence="2">M23 family metallopeptidase</fullName>
    </submittedName>
</protein>
<feature type="domain" description="M23ase beta-sheet core" evidence="1">
    <location>
        <begin position="172"/>
        <end position="267"/>
    </location>
</feature>